<dbReference type="PANTHER" id="PTHR30290:SF34">
    <property type="entry name" value="ABC TRANSPORTER, PERIPLASMIC OLIGO-PEPTIDE BINDING PROTEIN, PUTATIVE-RELATED"/>
    <property type="match status" value="1"/>
</dbReference>
<dbReference type="Pfam" id="PF00496">
    <property type="entry name" value="SBP_bac_5"/>
    <property type="match status" value="1"/>
</dbReference>
<dbReference type="Gene3D" id="3.40.190.10">
    <property type="entry name" value="Periplasmic binding protein-like II"/>
    <property type="match status" value="1"/>
</dbReference>
<feature type="chain" id="PRO_5045660792" evidence="1">
    <location>
        <begin position="21"/>
        <end position="522"/>
    </location>
</feature>
<name>A0ABY3S792_9ENTR</name>
<evidence type="ECO:0000256" key="1">
    <source>
        <dbReference type="SAM" id="SignalP"/>
    </source>
</evidence>
<evidence type="ECO:0000313" key="4">
    <source>
        <dbReference type="Proteomes" id="UP001199659"/>
    </source>
</evidence>
<organism evidence="3 4">
    <name type="scientific">Pseudocitrobacter corydidari</name>
    <dbReference type="NCBI Taxonomy" id="2891570"/>
    <lineage>
        <taxon>Bacteria</taxon>
        <taxon>Pseudomonadati</taxon>
        <taxon>Pseudomonadota</taxon>
        <taxon>Gammaproteobacteria</taxon>
        <taxon>Enterobacterales</taxon>
        <taxon>Enterobacteriaceae</taxon>
        <taxon>Pseudocitrobacter</taxon>
    </lineage>
</organism>
<dbReference type="InterPro" id="IPR039424">
    <property type="entry name" value="SBP_5"/>
</dbReference>
<reference evidence="3 4" key="1">
    <citation type="journal article" date="2022" name="Int. J. Syst. Evol. Microbiol.">
        <title>Pseudocitrobacter corydidari sp. nov., isolated from the Asian emerald cockroach Corydidarum magnifica.</title>
        <authorList>
            <person name="Guzman J."/>
            <person name="Poehlein A."/>
            <person name="Glaeser S.P."/>
            <person name="Schwengers O."/>
            <person name="Blom J."/>
            <person name="Hollensteiner J."/>
            <person name="Kampfer P."/>
            <person name="Vilcinskas A."/>
        </authorList>
    </citation>
    <scope>NUCLEOTIDE SEQUENCE [LARGE SCALE GENOMIC DNA]</scope>
    <source>
        <strain evidence="3">G163CM</strain>
    </source>
</reference>
<accession>A0ABY3S792</accession>
<evidence type="ECO:0000313" key="3">
    <source>
        <dbReference type="EMBL" id="UGS41545.1"/>
    </source>
</evidence>
<dbReference type="CDD" id="cd08512">
    <property type="entry name" value="PBP2_NikA_DppA_OppA_like_7"/>
    <property type="match status" value="1"/>
</dbReference>
<proteinExistence type="predicted"/>
<dbReference type="EMBL" id="CP087880">
    <property type="protein sequence ID" value="UGS41545.1"/>
    <property type="molecule type" value="Genomic_DNA"/>
</dbReference>
<dbReference type="RefSeq" id="WP_231828244.1">
    <property type="nucleotide sequence ID" value="NZ_CP087880.1"/>
</dbReference>
<dbReference type="InterPro" id="IPR030678">
    <property type="entry name" value="Peptide/Ni-bd"/>
</dbReference>
<sequence>MVKKLLPLLVLSALTANVHAATPPDTLIVAQGLDDIVSLDPAEANELSSIQTVPSIYQRLVQPDRDNPEKVTPVLAESWQADPAAKTLTIKLKSDAKFASGNPVRPEDIIFSYTRAVTLNKSPAFILNVLGWQADNIASQVKKVDDHTVQLHWTADVSPAVALNIISTPIASIVDEKLVSANVKDGDFGNAWLKMHSAGSGAYKMRVYQPHQAIVLAANPGSPAGAPKLANVIIKNVPDPASRRLLIQQGDADIARDLGADNINALSGKPGVKVISIPSAEQNYLAFNTANSANPLLNNPALWEASRWLVDYEGITKDLLKGQYFIHQSFLPVGFPGALETQPFKFDPAKAKAILEKAGIKDAHFTLDVENKPPFITIAQSMQASFAQGGIKIDLLPAAGSQVYARVRAHQHQAAIRMWLPDYFDAHSNASSFAWNDGKSSTVAGLNGWKNPELNKATLAAVAEPDPAKRLDLYKKMQEELQHNSPYVFVDQGKTQIVVRDNVKGYQQGLNADMVWYDRITK</sequence>
<dbReference type="SUPFAM" id="SSF53850">
    <property type="entry name" value="Periplasmic binding protein-like II"/>
    <property type="match status" value="1"/>
</dbReference>
<keyword evidence="4" id="KW-1185">Reference proteome</keyword>
<dbReference type="PIRSF" id="PIRSF002741">
    <property type="entry name" value="MppA"/>
    <property type="match status" value="1"/>
</dbReference>
<dbReference type="Gene3D" id="3.90.76.10">
    <property type="entry name" value="Dipeptide-binding Protein, Domain 1"/>
    <property type="match status" value="1"/>
</dbReference>
<gene>
    <name evidence="3" type="primary">ddpA_2</name>
    <name evidence="3" type="ORF">G163CM_22610</name>
</gene>
<feature type="domain" description="Solute-binding protein family 5" evidence="2">
    <location>
        <begin position="70"/>
        <end position="436"/>
    </location>
</feature>
<dbReference type="Gene3D" id="3.10.105.10">
    <property type="entry name" value="Dipeptide-binding Protein, Domain 3"/>
    <property type="match status" value="1"/>
</dbReference>
<evidence type="ECO:0000259" key="2">
    <source>
        <dbReference type="Pfam" id="PF00496"/>
    </source>
</evidence>
<keyword evidence="1" id="KW-0732">Signal</keyword>
<dbReference type="Proteomes" id="UP001199659">
    <property type="component" value="Chromosome"/>
</dbReference>
<feature type="signal peptide" evidence="1">
    <location>
        <begin position="1"/>
        <end position="20"/>
    </location>
</feature>
<dbReference type="PANTHER" id="PTHR30290">
    <property type="entry name" value="PERIPLASMIC BINDING COMPONENT OF ABC TRANSPORTER"/>
    <property type="match status" value="1"/>
</dbReference>
<dbReference type="InterPro" id="IPR000914">
    <property type="entry name" value="SBP_5_dom"/>
</dbReference>
<protein>
    <submittedName>
        <fullName evidence="3">D,D-dipeptide-binding periplasmic protein DdpA</fullName>
    </submittedName>
</protein>